<evidence type="ECO:0000256" key="1">
    <source>
        <dbReference type="ARBA" id="ARBA00001933"/>
    </source>
</evidence>
<accession>A0A9D1LLC1</accession>
<dbReference type="GO" id="GO:0042802">
    <property type="term" value="F:identical protein binding"/>
    <property type="evidence" value="ECO:0007669"/>
    <property type="project" value="TreeGrafter"/>
</dbReference>
<dbReference type="EMBL" id="DVMR01000053">
    <property type="protein sequence ID" value="HIU43990.1"/>
    <property type="molecule type" value="Genomic_DNA"/>
</dbReference>
<evidence type="ECO:0000313" key="7">
    <source>
        <dbReference type="Proteomes" id="UP000824073"/>
    </source>
</evidence>
<dbReference type="Pfam" id="PF00202">
    <property type="entry name" value="Aminotran_3"/>
    <property type="match status" value="1"/>
</dbReference>
<sequence length="408" mass="43808">MQRERTQSALSHDILAPVRAQGPELVSGSGAELFDAEGRRYIALNELSVCLGAGNRHFIEVMQQALSRPAQSGAVNPYKARLYERLLEATNGDFSYIHLTSSGSEAAEWAVKLARKLTGKTEVVSYWNSIHGRTQLSASMSGLPKRKTGYGPLDPGVLLTPYPDCLHCPFHCEPQSCRFACLDFLSQQVTFGSAQEIAAVVIELCQGASHLCPPPGYLRALRAWTRERGALLIFDEIQSGMGRTGRMFRYQAEGVVPDFLLIGKALGNGLHIAGFLTSCQPEKQDLYALSGGSGDAVLSCAAACAVFDELCEGGLLDNIRTAGARLRAGLERCTEKYDKAVQARGEGLALALECADEASAAAVHNALHRDGYLCGRTGTALVFKPPFVLTPEQADEVAAAVDRAFAAL</sequence>
<name>A0A9D1LLC1_9CLOT</name>
<evidence type="ECO:0000256" key="2">
    <source>
        <dbReference type="ARBA" id="ARBA00022576"/>
    </source>
</evidence>
<dbReference type="GO" id="GO:0030170">
    <property type="term" value="F:pyridoxal phosphate binding"/>
    <property type="evidence" value="ECO:0007669"/>
    <property type="project" value="InterPro"/>
</dbReference>
<dbReference type="PROSITE" id="PS00600">
    <property type="entry name" value="AA_TRANSFER_CLASS_3"/>
    <property type="match status" value="1"/>
</dbReference>
<dbReference type="Gene3D" id="3.40.640.10">
    <property type="entry name" value="Type I PLP-dependent aspartate aminotransferase-like (Major domain)"/>
    <property type="match status" value="1"/>
</dbReference>
<dbReference type="PIRSF" id="PIRSF000521">
    <property type="entry name" value="Transaminase_4ab_Lys_Orn"/>
    <property type="match status" value="1"/>
</dbReference>
<dbReference type="Gene3D" id="3.90.1150.10">
    <property type="entry name" value="Aspartate Aminotransferase, domain 1"/>
    <property type="match status" value="1"/>
</dbReference>
<dbReference type="InterPro" id="IPR050103">
    <property type="entry name" value="Class-III_PLP-dep_AT"/>
</dbReference>
<evidence type="ECO:0000256" key="4">
    <source>
        <dbReference type="ARBA" id="ARBA00022898"/>
    </source>
</evidence>
<gene>
    <name evidence="6" type="ORF">IAB67_06810</name>
</gene>
<dbReference type="GO" id="GO:0008483">
    <property type="term" value="F:transaminase activity"/>
    <property type="evidence" value="ECO:0007669"/>
    <property type="project" value="UniProtKB-KW"/>
</dbReference>
<organism evidence="6 7">
    <name type="scientific">Candidatus Ventrousia excrementavium</name>
    <dbReference type="NCBI Taxonomy" id="2840961"/>
    <lineage>
        <taxon>Bacteria</taxon>
        <taxon>Bacillati</taxon>
        <taxon>Bacillota</taxon>
        <taxon>Clostridia</taxon>
        <taxon>Eubacteriales</taxon>
        <taxon>Clostridiaceae</taxon>
        <taxon>Clostridiaceae incertae sedis</taxon>
        <taxon>Candidatus Ventrousia</taxon>
    </lineage>
</organism>
<dbReference type="Proteomes" id="UP000824073">
    <property type="component" value="Unassembled WGS sequence"/>
</dbReference>
<comment type="caution">
    <text evidence="6">The sequence shown here is derived from an EMBL/GenBank/DDBJ whole genome shotgun (WGS) entry which is preliminary data.</text>
</comment>
<dbReference type="CDD" id="cd00610">
    <property type="entry name" value="OAT_like"/>
    <property type="match status" value="1"/>
</dbReference>
<proteinExistence type="inferred from homology"/>
<dbReference type="InterPro" id="IPR049704">
    <property type="entry name" value="Aminotrans_3_PPA_site"/>
</dbReference>
<reference evidence="6" key="2">
    <citation type="journal article" date="2021" name="PeerJ">
        <title>Extensive microbial diversity within the chicken gut microbiome revealed by metagenomics and culture.</title>
        <authorList>
            <person name="Gilroy R."/>
            <person name="Ravi A."/>
            <person name="Getino M."/>
            <person name="Pursley I."/>
            <person name="Horton D.L."/>
            <person name="Alikhan N.F."/>
            <person name="Baker D."/>
            <person name="Gharbi K."/>
            <person name="Hall N."/>
            <person name="Watson M."/>
            <person name="Adriaenssens E.M."/>
            <person name="Foster-Nyarko E."/>
            <person name="Jarju S."/>
            <person name="Secka A."/>
            <person name="Antonio M."/>
            <person name="Oren A."/>
            <person name="Chaudhuri R.R."/>
            <person name="La Ragione R."/>
            <person name="Hildebrand F."/>
            <person name="Pallen M.J."/>
        </authorList>
    </citation>
    <scope>NUCLEOTIDE SEQUENCE</scope>
    <source>
        <strain evidence="6">CHK191-8634</strain>
    </source>
</reference>
<dbReference type="InterPro" id="IPR015421">
    <property type="entry name" value="PyrdxlP-dep_Trfase_major"/>
</dbReference>
<evidence type="ECO:0000256" key="3">
    <source>
        <dbReference type="ARBA" id="ARBA00022679"/>
    </source>
</evidence>
<keyword evidence="4 5" id="KW-0663">Pyridoxal phosphate</keyword>
<comment type="cofactor">
    <cofactor evidence="1">
        <name>pyridoxal 5'-phosphate</name>
        <dbReference type="ChEBI" id="CHEBI:597326"/>
    </cofactor>
</comment>
<keyword evidence="2 6" id="KW-0032">Aminotransferase</keyword>
<dbReference type="InterPro" id="IPR015424">
    <property type="entry name" value="PyrdxlP-dep_Trfase"/>
</dbReference>
<reference evidence="6" key="1">
    <citation type="submission" date="2020-10" db="EMBL/GenBank/DDBJ databases">
        <authorList>
            <person name="Gilroy R."/>
        </authorList>
    </citation>
    <scope>NUCLEOTIDE SEQUENCE</scope>
    <source>
        <strain evidence="6">CHK191-8634</strain>
    </source>
</reference>
<protein>
    <submittedName>
        <fullName evidence="6">Aminotransferase class III-fold pyridoxal phosphate-dependent enzyme</fullName>
    </submittedName>
</protein>
<dbReference type="InterPro" id="IPR015422">
    <property type="entry name" value="PyrdxlP-dep_Trfase_small"/>
</dbReference>
<evidence type="ECO:0000256" key="5">
    <source>
        <dbReference type="RuleBase" id="RU003560"/>
    </source>
</evidence>
<dbReference type="AlphaFoldDB" id="A0A9D1LLC1"/>
<dbReference type="SUPFAM" id="SSF53383">
    <property type="entry name" value="PLP-dependent transferases"/>
    <property type="match status" value="1"/>
</dbReference>
<dbReference type="PANTHER" id="PTHR11986:SF79">
    <property type="entry name" value="ACETYLORNITHINE AMINOTRANSFERASE, MITOCHONDRIAL"/>
    <property type="match status" value="1"/>
</dbReference>
<comment type="similarity">
    <text evidence="5">Belongs to the class-III pyridoxal-phosphate-dependent aminotransferase family.</text>
</comment>
<dbReference type="InterPro" id="IPR005814">
    <property type="entry name" value="Aminotrans_3"/>
</dbReference>
<keyword evidence="3" id="KW-0808">Transferase</keyword>
<evidence type="ECO:0000313" key="6">
    <source>
        <dbReference type="EMBL" id="HIU43990.1"/>
    </source>
</evidence>
<dbReference type="PANTHER" id="PTHR11986">
    <property type="entry name" value="AMINOTRANSFERASE CLASS III"/>
    <property type="match status" value="1"/>
</dbReference>